<organism evidence="1 2">
    <name type="scientific">Stephania yunnanensis</name>
    <dbReference type="NCBI Taxonomy" id="152371"/>
    <lineage>
        <taxon>Eukaryota</taxon>
        <taxon>Viridiplantae</taxon>
        <taxon>Streptophyta</taxon>
        <taxon>Embryophyta</taxon>
        <taxon>Tracheophyta</taxon>
        <taxon>Spermatophyta</taxon>
        <taxon>Magnoliopsida</taxon>
        <taxon>Ranunculales</taxon>
        <taxon>Menispermaceae</taxon>
        <taxon>Menispermoideae</taxon>
        <taxon>Cissampelideae</taxon>
        <taxon>Stephania</taxon>
    </lineage>
</organism>
<reference evidence="1 2" key="1">
    <citation type="submission" date="2024-01" db="EMBL/GenBank/DDBJ databases">
        <title>Genome assemblies of Stephania.</title>
        <authorList>
            <person name="Yang L."/>
        </authorList>
    </citation>
    <scope>NUCLEOTIDE SEQUENCE [LARGE SCALE GENOMIC DNA]</scope>
    <source>
        <strain evidence="1">YNDBR</strain>
        <tissue evidence="1">Leaf</tissue>
    </source>
</reference>
<dbReference type="Proteomes" id="UP001420932">
    <property type="component" value="Unassembled WGS sequence"/>
</dbReference>
<protein>
    <submittedName>
        <fullName evidence="1">Uncharacterized protein</fullName>
    </submittedName>
</protein>
<name>A0AAP0L4V4_9MAGN</name>
<proteinExistence type="predicted"/>
<dbReference type="AlphaFoldDB" id="A0AAP0L4V4"/>
<keyword evidence="2" id="KW-1185">Reference proteome</keyword>
<dbReference type="EMBL" id="JBBNAF010000002">
    <property type="protein sequence ID" value="KAK9162449.1"/>
    <property type="molecule type" value="Genomic_DNA"/>
</dbReference>
<gene>
    <name evidence="1" type="ORF">Syun_003351</name>
</gene>
<comment type="caution">
    <text evidence="1">The sequence shown here is derived from an EMBL/GenBank/DDBJ whole genome shotgun (WGS) entry which is preliminary data.</text>
</comment>
<evidence type="ECO:0000313" key="1">
    <source>
        <dbReference type="EMBL" id="KAK9162449.1"/>
    </source>
</evidence>
<accession>A0AAP0L4V4</accession>
<evidence type="ECO:0000313" key="2">
    <source>
        <dbReference type="Proteomes" id="UP001420932"/>
    </source>
</evidence>
<sequence length="128" mass="14707">MGTDDSKSRARIRLRLGFELALRQGRCHSLSPIFFVFVFACGFLHGDDVYFSLEDFGFGLADGAQAQAQRKDSHSKVRFLGCFDLLREFSVTFSWIPVFSAIDRWSFVVFQIAAHSLLFVEMWICHEK</sequence>